<name>E8U5H6_DEIML</name>
<evidence type="ECO:0000313" key="1">
    <source>
        <dbReference type="EMBL" id="ADV66315.1"/>
    </source>
</evidence>
<dbReference type="Proteomes" id="UP000008635">
    <property type="component" value="Chromosome"/>
</dbReference>
<dbReference type="AlphaFoldDB" id="E8U5H6"/>
<reference evidence="2" key="2">
    <citation type="submission" date="2011-01" db="EMBL/GenBank/DDBJ databases">
        <title>The complete genome of Deinococcus maricopensis DSM 21211.</title>
        <authorList>
            <consortium name="US DOE Joint Genome Institute (JGI-PGF)"/>
            <person name="Lucas S."/>
            <person name="Copeland A."/>
            <person name="Lapidus A."/>
            <person name="Goodwin L."/>
            <person name="Pitluck S."/>
            <person name="Kyrpides N."/>
            <person name="Mavromatis K."/>
            <person name="Pagani I."/>
            <person name="Ivanova N."/>
            <person name="Ovchinnikova G."/>
            <person name="Zeytun A."/>
            <person name="Detter J.C."/>
            <person name="Han C."/>
            <person name="Land M."/>
            <person name="Hauser L."/>
            <person name="Markowitz V."/>
            <person name="Cheng J.-F."/>
            <person name="Hugenholtz P."/>
            <person name="Woyke T."/>
            <person name="Wu D."/>
            <person name="Pukall R."/>
            <person name="Gehrich-Schroeter G."/>
            <person name="Brambilla E."/>
            <person name="Klenk H.-P."/>
            <person name="Eisen J.A."/>
        </authorList>
    </citation>
    <scope>NUCLEOTIDE SEQUENCE [LARGE SCALE GENOMIC DNA]</scope>
    <source>
        <strain evidence="2">DSM 21211 / LMG 22137 / NRRL B-23946 / LB-34</strain>
    </source>
</reference>
<reference evidence="1 2" key="1">
    <citation type="journal article" date="2011" name="Stand. Genomic Sci.">
        <title>Complete genome sequence of Deinococcus maricopensis type strain (LB-34).</title>
        <authorList>
            <person name="Pukall R."/>
            <person name="Zeytun A."/>
            <person name="Lucas S."/>
            <person name="Lapidus A."/>
            <person name="Hammon N."/>
            <person name="Deshpande S."/>
            <person name="Nolan M."/>
            <person name="Cheng J.F."/>
            <person name="Pitluck S."/>
            <person name="Liolios K."/>
            <person name="Pagani I."/>
            <person name="Mikhailova N."/>
            <person name="Ivanova N."/>
            <person name="Mavromatis K."/>
            <person name="Pati A."/>
            <person name="Tapia R."/>
            <person name="Han C."/>
            <person name="Goodwin L."/>
            <person name="Chen A."/>
            <person name="Palaniappan K."/>
            <person name="Land M."/>
            <person name="Hauser L."/>
            <person name="Chang Y.J."/>
            <person name="Jeffries C.D."/>
            <person name="Brambilla E.M."/>
            <person name="Rohde M."/>
            <person name="Goker M."/>
            <person name="Detter J.C."/>
            <person name="Woyke T."/>
            <person name="Bristow J."/>
            <person name="Eisen J.A."/>
            <person name="Markowitz V."/>
            <person name="Hugenholtz P."/>
            <person name="Kyrpides N.C."/>
            <person name="Klenk H.P."/>
        </authorList>
    </citation>
    <scope>NUCLEOTIDE SEQUENCE [LARGE SCALE GENOMIC DNA]</scope>
    <source>
        <strain evidence="2">DSM 21211 / LMG 22137 / NRRL B-23946 / LB-34</strain>
    </source>
</reference>
<organism evidence="1 2">
    <name type="scientific">Deinococcus maricopensis (strain DSM 21211 / LMG 22137 / NRRL B-23946 / LB-34)</name>
    <dbReference type="NCBI Taxonomy" id="709986"/>
    <lineage>
        <taxon>Bacteria</taxon>
        <taxon>Thermotogati</taxon>
        <taxon>Deinococcota</taxon>
        <taxon>Deinococci</taxon>
        <taxon>Deinococcales</taxon>
        <taxon>Deinococcaceae</taxon>
        <taxon>Deinococcus</taxon>
    </lineage>
</organism>
<dbReference type="KEGG" id="dmr:Deima_0658"/>
<dbReference type="InterPro" id="IPR034660">
    <property type="entry name" value="DinB/YfiT-like"/>
</dbReference>
<proteinExistence type="predicted"/>
<dbReference type="RefSeq" id="WP_013555820.1">
    <property type="nucleotide sequence ID" value="NC_014958.1"/>
</dbReference>
<dbReference type="HOGENOM" id="CLU_133695_0_0_0"/>
<evidence type="ECO:0008006" key="3">
    <source>
        <dbReference type="Google" id="ProtNLM"/>
    </source>
</evidence>
<dbReference type="EMBL" id="CP002454">
    <property type="protein sequence ID" value="ADV66315.1"/>
    <property type="molecule type" value="Genomic_DNA"/>
</dbReference>
<dbReference type="eggNOG" id="ENOG5033KDJ">
    <property type="taxonomic scope" value="Bacteria"/>
</dbReference>
<gene>
    <name evidence="1" type="ordered locus">Deima_0658</name>
</gene>
<dbReference type="STRING" id="709986.Deima_0658"/>
<keyword evidence="2" id="KW-1185">Reference proteome</keyword>
<protein>
    <recommendedName>
        <fullName evidence="3">DinB-like domain-containing protein</fullName>
    </recommendedName>
</protein>
<dbReference type="SUPFAM" id="SSF109854">
    <property type="entry name" value="DinB/YfiT-like putative metalloenzymes"/>
    <property type="match status" value="1"/>
</dbReference>
<dbReference type="OrthoDB" id="67041at2"/>
<sequence>MTQDAGVELTAQGQAAQFVAGWLFVFREAVEGGVPGQGTAFLDGTKADGSGNNGLLGTLARFTAAQASDPGALGISVAAHAAHMAYHLEVLLRWEAGERGPFDWPGSFQPAVVDADAWAALQARVRAAYDAVVAWSGAHTDWSEDAAGGLAGALAHVAYHLGAVRQALKQLPGT</sequence>
<accession>E8U5H6</accession>
<evidence type="ECO:0000313" key="2">
    <source>
        <dbReference type="Proteomes" id="UP000008635"/>
    </source>
</evidence>